<dbReference type="RefSeq" id="WP_184046251.1">
    <property type="nucleotide sequence ID" value="NZ_JACIGK010000022.1"/>
</dbReference>
<comment type="caution">
    <text evidence="1">The sequence shown here is derived from an EMBL/GenBank/DDBJ whole genome shotgun (WGS) entry which is preliminary data.</text>
</comment>
<organism evidence="1 2">
    <name type="scientific">Roseospira visakhapatnamensis</name>
    <dbReference type="NCBI Taxonomy" id="390880"/>
    <lineage>
        <taxon>Bacteria</taxon>
        <taxon>Pseudomonadati</taxon>
        <taxon>Pseudomonadota</taxon>
        <taxon>Alphaproteobacteria</taxon>
        <taxon>Rhodospirillales</taxon>
        <taxon>Rhodospirillaceae</taxon>
        <taxon>Roseospira</taxon>
    </lineage>
</organism>
<gene>
    <name evidence="1" type="ORF">GGD89_002777</name>
</gene>
<reference evidence="1 2" key="1">
    <citation type="submission" date="2020-08" db="EMBL/GenBank/DDBJ databases">
        <title>Genome sequencing of Purple Non-Sulfur Bacteria from various extreme environments.</title>
        <authorList>
            <person name="Mayer M."/>
        </authorList>
    </citation>
    <scope>NUCLEOTIDE SEQUENCE [LARGE SCALE GENOMIC DNA]</scope>
    <source>
        <strain evidence="1 2">JA131</strain>
    </source>
</reference>
<sequence length="110" mass="12809">MSDYDWVDLESEWEFYEWDEAKSQSNLRKHGLSFETAAAIFKGPVIVREDDRWDYGEQRFIALGMVQGRCLTVVFTPRSGDVCRIISAWKAGAHDRARYTEILERTHPPP</sequence>
<dbReference type="InterPro" id="IPR038573">
    <property type="entry name" value="BrnT_sf"/>
</dbReference>
<dbReference type="AlphaFoldDB" id="A0A7W6RFL7"/>
<dbReference type="Proteomes" id="UP000554286">
    <property type="component" value="Unassembled WGS sequence"/>
</dbReference>
<evidence type="ECO:0000313" key="2">
    <source>
        <dbReference type="Proteomes" id="UP000554286"/>
    </source>
</evidence>
<name>A0A7W6RFL7_9PROT</name>
<evidence type="ECO:0000313" key="1">
    <source>
        <dbReference type="EMBL" id="MBB4267136.1"/>
    </source>
</evidence>
<evidence type="ECO:0008006" key="3">
    <source>
        <dbReference type="Google" id="ProtNLM"/>
    </source>
</evidence>
<dbReference type="Gene3D" id="3.10.450.530">
    <property type="entry name" value="Ribonuclease toxin, BrnT, of type II toxin-antitoxin system"/>
    <property type="match status" value="1"/>
</dbReference>
<dbReference type="Pfam" id="PF04365">
    <property type="entry name" value="BrnT_toxin"/>
    <property type="match status" value="1"/>
</dbReference>
<protein>
    <recommendedName>
        <fullName evidence="3">BrnT family toxin</fullName>
    </recommendedName>
</protein>
<accession>A0A7W6RFL7</accession>
<proteinExistence type="predicted"/>
<dbReference type="EMBL" id="JACIGK010000022">
    <property type="protein sequence ID" value="MBB4267136.1"/>
    <property type="molecule type" value="Genomic_DNA"/>
</dbReference>
<keyword evidence="2" id="KW-1185">Reference proteome</keyword>
<dbReference type="InterPro" id="IPR007460">
    <property type="entry name" value="BrnT_toxin"/>
</dbReference>